<dbReference type="AlphaFoldDB" id="A0A1B1C3H9"/>
<gene>
    <name evidence="7" type="ORF">A134_23475</name>
</gene>
<sequence>MLESNQLLIFVTVVLLYAFMPGPAMLYSVAQTVSSGKKIGLLSVLGLHVGGYFHVILVAFGLATVFSNSPLLQEIIQKIGGIYLIYLGYQKITSHVHFESALGDPLLSSPRKIFWDSVFVDVLNPKAALFYFAFLPQFVAHESEISVGVQLFILGVFTNVMFSSADFLCVLGISGLRFWVTKRPKWLSYSIRCAGGILIVLGGMAFLGGN</sequence>
<evidence type="ECO:0000313" key="7">
    <source>
        <dbReference type="EMBL" id="ANP79279.1"/>
    </source>
</evidence>
<evidence type="ECO:0000256" key="5">
    <source>
        <dbReference type="ARBA" id="ARBA00023136"/>
    </source>
</evidence>
<dbReference type="Pfam" id="PF01810">
    <property type="entry name" value="LysE"/>
    <property type="match status" value="1"/>
</dbReference>
<feature type="transmembrane region" description="Helical" evidence="6">
    <location>
        <begin position="6"/>
        <end position="27"/>
    </location>
</feature>
<name>A0A1B1C3H9_9VIBR</name>
<evidence type="ECO:0008006" key="8">
    <source>
        <dbReference type="Google" id="ProtNLM"/>
    </source>
</evidence>
<organism evidence="7">
    <name type="scientific">Vibrio crassostreae 9CS106</name>
    <dbReference type="NCBI Taxonomy" id="1191300"/>
    <lineage>
        <taxon>Bacteria</taxon>
        <taxon>Pseudomonadati</taxon>
        <taxon>Pseudomonadota</taxon>
        <taxon>Gammaproteobacteria</taxon>
        <taxon>Vibrionales</taxon>
        <taxon>Vibrionaceae</taxon>
        <taxon>Vibrio</taxon>
    </lineage>
</organism>
<keyword evidence="4 6" id="KW-1133">Transmembrane helix</keyword>
<dbReference type="GO" id="GO:0015171">
    <property type="term" value="F:amino acid transmembrane transporter activity"/>
    <property type="evidence" value="ECO:0007669"/>
    <property type="project" value="TreeGrafter"/>
</dbReference>
<feature type="transmembrane region" description="Helical" evidence="6">
    <location>
        <begin position="75"/>
        <end position="92"/>
    </location>
</feature>
<accession>A0A1B1C3H9</accession>
<evidence type="ECO:0000256" key="4">
    <source>
        <dbReference type="ARBA" id="ARBA00022989"/>
    </source>
</evidence>
<comment type="subcellular location">
    <subcellularLocation>
        <location evidence="1">Cell membrane</location>
        <topology evidence="1">Multi-pass membrane protein</topology>
    </subcellularLocation>
</comment>
<reference evidence="7" key="2">
    <citation type="submission" date="2016-06" db="EMBL/GenBank/DDBJ databases">
        <title>Adaptive Radiation by Waves of Gene Transfer Leads to Fine-Scale Resource Partitioning in Marine Microbes.</title>
        <authorList>
            <person name="Hehemann J.-H."/>
            <person name="Arevalo P."/>
            <person name="Datta M.S."/>
            <person name="Yu X."/>
            <person name="Corzett C.H."/>
            <person name="Henschel A."/>
            <person name="Preheim S.P."/>
            <person name="Timberlake S."/>
            <person name="Alm E.J."/>
            <person name="Polz M.F."/>
        </authorList>
    </citation>
    <scope>NUCLEOTIDE SEQUENCE</scope>
    <source>
        <strain evidence="7">9CS106</strain>
    </source>
</reference>
<evidence type="ECO:0000256" key="2">
    <source>
        <dbReference type="ARBA" id="ARBA00022475"/>
    </source>
</evidence>
<evidence type="ECO:0000256" key="3">
    <source>
        <dbReference type="ARBA" id="ARBA00022692"/>
    </source>
</evidence>
<feature type="transmembrane region" description="Helical" evidence="6">
    <location>
        <begin position="186"/>
        <end position="207"/>
    </location>
</feature>
<evidence type="ECO:0000256" key="1">
    <source>
        <dbReference type="ARBA" id="ARBA00004651"/>
    </source>
</evidence>
<protein>
    <recommendedName>
        <fullName evidence="8">RhtB family transporter</fullName>
    </recommendedName>
</protein>
<keyword evidence="2" id="KW-1003">Cell membrane</keyword>
<reference evidence="7" key="1">
    <citation type="journal article" date="2012" name="Science">
        <title>Ecological populations of bacteria act as socially cohesive units of antibiotic production and resistance.</title>
        <authorList>
            <person name="Cordero O.X."/>
            <person name="Wildschutte H."/>
            <person name="Kirkup B."/>
            <person name="Proehl S."/>
            <person name="Ngo L."/>
            <person name="Hussain F."/>
            <person name="Le Roux F."/>
            <person name="Mincer T."/>
            <person name="Polz M.F."/>
        </authorList>
    </citation>
    <scope>NUCLEOTIDE SEQUENCE</scope>
    <source>
        <strain evidence="7">9CS106</strain>
    </source>
</reference>
<proteinExistence type="predicted"/>
<dbReference type="PANTHER" id="PTHR30086:SF20">
    <property type="entry name" value="ARGININE EXPORTER PROTEIN ARGO-RELATED"/>
    <property type="match status" value="1"/>
</dbReference>
<dbReference type="InterPro" id="IPR001123">
    <property type="entry name" value="LeuE-type"/>
</dbReference>
<feature type="transmembrane region" description="Helical" evidence="6">
    <location>
        <begin position="39"/>
        <end position="63"/>
    </location>
</feature>
<feature type="transmembrane region" description="Helical" evidence="6">
    <location>
        <begin position="147"/>
        <end position="174"/>
    </location>
</feature>
<keyword evidence="3 6" id="KW-0812">Transmembrane</keyword>
<dbReference type="EMBL" id="CP016230">
    <property type="protein sequence ID" value="ANP79279.1"/>
    <property type="molecule type" value="Genomic_DNA"/>
</dbReference>
<evidence type="ECO:0000256" key="6">
    <source>
        <dbReference type="SAM" id="Phobius"/>
    </source>
</evidence>
<keyword evidence="5 6" id="KW-0472">Membrane</keyword>
<dbReference type="GO" id="GO:0005886">
    <property type="term" value="C:plasma membrane"/>
    <property type="evidence" value="ECO:0007669"/>
    <property type="project" value="UniProtKB-SubCell"/>
</dbReference>
<dbReference type="PANTHER" id="PTHR30086">
    <property type="entry name" value="ARGININE EXPORTER PROTEIN ARGO"/>
    <property type="match status" value="1"/>
</dbReference>
<dbReference type="PIRSF" id="PIRSF006324">
    <property type="entry name" value="LeuE"/>
    <property type="match status" value="1"/>
</dbReference>